<keyword evidence="4" id="KW-1185">Reference proteome</keyword>
<dbReference type="Proteomes" id="UP000694920">
    <property type="component" value="Unplaced"/>
</dbReference>
<dbReference type="InterPro" id="IPR035999">
    <property type="entry name" value="Sec7_dom_sf"/>
</dbReference>
<protein>
    <submittedName>
        <fullName evidence="5">Cytohesin-1 isoform X3</fullName>
    </submittedName>
</protein>
<dbReference type="CDD" id="cd00171">
    <property type="entry name" value="Sec7"/>
    <property type="match status" value="1"/>
</dbReference>
<dbReference type="PROSITE" id="PS50190">
    <property type="entry name" value="SEC7"/>
    <property type="match status" value="1"/>
</dbReference>
<evidence type="ECO:0000259" key="3">
    <source>
        <dbReference type="PROSITE" id="PS50190"/>
    </source>
</evidence>
<dbReference type="SMART" id="SM00233">
    <property type="entry name" value="PH"/>
    <property type="match status" value="1"/>
</dbReference>
<dbReference type="GO" id="GO:0032012">
    <property type="term" value="P:regulation of ARF protein signal transduction"/>
    <property type="evidence" value="ECO:0007669"/>
    <property type="project" value="InterPro"/>
</dbReference>
<dbReference type="SMART" id="SM00222">
    <property type="entry name" value="Sec7"/>
    <property type="match status" value="1"/>
</dbReference>
<dbReference type="FunFam" id="2.30.29.30:FF:000309">
    <property type="entry name" value="Uncharacterized protein, isoform B"/>
    <property type="match status" value="1"/>
</dbReference>
<evidence type="ECO:0000259" key="2">
    <source>
        <dbReference type="PROSITE" id="PS50003"/>
    </source>
</evidence>
<organism evidence="4 5">
    <name type="scientific">Cephus cinctus</name>
    <name type="common">Wheat stem sawfly</name>
    <dbReference type="NCBI Taxonomy" id="211228"/>
    <lineage>
        <taxon>Eukaryota</taxon>
        <taxon>Metazoa</taxon>
        <taxon>Ecdysozoa</taxon>
        <taxon>Arthropoda</taxon>
        <taxon>Hexapoda</taxon>
        <taxon>Insecta</taxon>
        <taxon>Pterygota</taxon>
        <taxon>Neoptera</taxon>
        <taxon>Endopterygota</taxon>
        <taxon>Hymenoptera</taxon>
        <taxon>Cephoidea</taxon>
        <taxon>Cephidae</taxon>
        <taxon>Cephus</taxon>
    </lineage>
</organism>
<dbReference type="AlphaFoldDB" id="A0AAJ7BZU0"/>
<feature type="coiled-coil region" evidence="1">
    <location>
        <begin position="36"/>
        <end position="70"/>
    </location>
</feature>
<dbReference type="GeneID" id="107268982"/>
<dbReference type="Pfam" id="PF01369">
    <property type="entry name" value="Sec7"/>
    <property type="match status" value="1"/>
</dbReference>
<evidence type="ECO:0000313" key="4">
    <source>
        <dbReference type="Proteomes" id="UP000694920"/>
    </source>
</evidence>
<proteinExistence type="predicted"/>
<name>A0AAJ7BZU0_CEPCN</name>
<dbReference type="InterPro" id="IPR000904">
    <property type="entry name" value="Sec7_dom"/>
</dbReference>
<gene>
    <name evidence="5" type="primary">LOC107268982</name>
</gene>
<evidence type="ECO:0000313" key="5">
    <source>
        <dbReference type="RefSeq" id="XP_015597823.1"/>
    </source>
</evidence>
<dbReference type="Gene3D" id="1.10.1000.11">
    <property type="entry name" value="Arf Nucleotide-binding Site Opener,domain 2"/>
    <property type="match status" value="1"/>
</dbReference>
<dbReference type="PANTHER" id="PTHR10663:SF402">
    <property type="entry name" value="MIP16918P"/>
    <property type="match status" value="1"/>
</dbReference>
<dbReference type="FunFam" id="1.10.1000.11:FF:000002">
    <property type="entry name" value="Cytohesin 1"/>
    <property type="match status" value="1"/>
</dbReference>
<dbReference type="PROSITE" id="PS50003">
    <property type="entry name" value="PH_DOMAIN"/>
    <property type="match status" value="1"/>
</dbReference>
<dbReference type="GO" id="GO:0005085">
    <property type="term" value="F:guanyl-nucleotide exchange factor activity"/>
    <property type="evidence" value="ECO:0007669"/>
    <property type="project" value="InterPro"/>
</dbReference>
<dbReference type="Gene3D" id="1.10.220.20">
    <property type="match status" value="1"/>
</dbReference>
<keyword evidence="1" id="KW-0175">Coiled coil</keyword>
<dbReference type="InterPro" id="IPR001849">
    <property type="entry name" value="PH_domain"/>
</dbReference>
<dbReference type="CDD" id="cd01252">
    <property type="entry name" value="PH_GRP1-like"/>
    <property type="match status" value="1"/>
</dbReference>
<accession>A0AAJ7BZU0</accession>
<dbReference type="SUPFAM" id="SSF48425">
    <property type="entry name" value="Sec7 domain"/>
    <property type="match status" value="1"/>
</dbReference>
<dbReference type="RefSeq" id="XP_015597823.1">
    <property type="nucleotide sequence ID" value="XM_015742337.2"/>
</dbReference>
<dbReference type="InterPro" id="IPR011993">
    <property type="entry name" value="PH-like_dom_sf"/>
</dbReference>
<dbReference type="Pfam" id="PF00169">
    <property type="entry name" value="PH"/>
    <property type="match status" value="1"/>
</dbReference>
<dbReference type="CTD" id="35425"/>
<evidence type="ECO:0000256" key="1">
    <source>
        <dbReference type="SAM" id="Coils"/>
    </source>
</evidence>
<sequence>MWQDLDALGGSGVNSGVHQVDQFGTTELTPEQQKILIDIRRKKTELLLEIQQLKDELGEVVAEMEAMEGGGLATDESKPSNKAKQTSIGRKKFNMDPKKGIEYLIEHNLLVSTPEDVAQFLYKGEGLNKTAIGDYLGERHDFNERVLRAFVELHDFTDLILVQALRQFLWSFRLPGEAQKIDRMMECFAQRYCQLNPNIFTNTDTCYVLSFAIIMLNTSLHNPSVKDKPSVEQFISMNRGINNGGDLPRELLVSLYESIKTEPFKIPEDDGNDLMHTFFNPDKEGWLWKQAGGRYKSWKRRWFILNDNCLYYFEYTTDKEPRGIIPLENIQVREVQDRHKPHCFELYAAGSEFIKACKTDSEGKVVEGKHTVYRMSAATDEEKDEWIKCVRQSISHNPFYDMLAARKKKAQKTNVHSKS</sequence>
<dbReference type="PANTHER" id="PTHR10663">
    <property type="entry name" value="GUANYL-NUCLEOTIDE EXCHANGE FACTOR"/>
    <property type="match status" value="1"/>
</dbReference>
<dbReference type="InterPro" id="IPR023394">
    <property type="entry name" value="Sec7_C_sf"/>
</dbReference>
<dbReference type="FunFam" id="1.10.220.20:FF:000003">
    <property type="entry name" value="Cytohesin 1"/>
    <property type="match status" value="1"/>
</dbReference>
<feature type="domain" description="PH" evidence="2">
    <location>
        <begin position="280"/>
        <end position="395"/>
    </location>
</feature>
<reference evidence="5" key="1">
    <citation type="submission" date="2025-08" db="UniProtKB">
        <authorList>
            <consortium name="RefSeq"/>
        </authorList>
    </citation>
    <scope>IDENTIFICATION</scope>
</reference>
<feature type="domain" description="SEC7" evidence="3">
    <location>
        <begin position="75"/>
        <end position="262"/>
    </location>
</feature>
<dbReference type="Gene3D" id="2.30.29.30">
    <property type="entry name" value="Pleckstrin-homology domain (PH domain)/Phosphotyrosine-binding domain (PTB)"/>
    <property type="match status" value="1"/>
</dbReference>
<dbReference type="SUPFAM" id="SSF50729">
    <property type="entry name" value="PH domain-like"/>
    <property type="match status" value="1"/>
</dbReference>